<dbReference type="eggNOG" id="COG5340">
    <property type="taxonomic scope" value="Bacteria"/>
</dbReference>
<feature type="domain" description="AbiEi antitoxin N-terminal" evidence="1">
    <location>
        <begin position="13"/>
        <end position="56"/>
    </location>
</feature>
<dbReference type="EMBL" id="CP001101">
    <property type="protein sequence ID" value="ACE03705.1"/>
    <property type="molecule type" value="Genomic_DNA"/>
</dbReference>
<reference evidence="2" key="1">
    <citation type="submission" date="2008-06" db="EMBL/GenBank/DDBJ databases">
        <title>Complete sequence of Chlorobium phaeobacteroides BS1.</title>
        <authorList>
            <consortium name="US DOE Joint Genome Institute"/>
            <person name="Lucas S."/>
            <person name="Copeland A."/>
            <person name="Lapidus A."/>
            <person name="Glavina del Rio T."/>
            <person name="Dalin E."/>
            <person name="Tice H."/>
            <person name="Bruce D."/>
            <person name="Goodwin L."/>
            <person name="Pitluck S."/>
            <person name="Schmutz J."/>
            <person name="Larimer F."/>
            <person name="Land M."/>
            <person name="Hauser L."/>
            <person name="Kyrpides N."/>
            <person name="Ovchinnikova G."/>
            <person name="Li T."/>
            <person name="Liu Z."/>
            <person name="Zhao F."/>
            <person name="Overmann J."/>
            <person name="Bryant D.A."/>
            <person name="Richardson P."/>
        </authorList>
    </citation>
    <scope>NUCLEOTIDE SEQUENCE [LARGE SCALE GENOMIC DNA]</scope>
    <source>
        <strain evidence="2">BS1</strain>
    </source>
</reference>
<organism evidence="2">
    <name type="scientific">Chlorobium phaeobacteroides (strain BS1)</name>
    <dbReference type="NCBI Taxonomy" id="331678"/>
    <lineage>
        <taxon>Bacteria</taxon>
        <taxon>Pseudomonadati</taxon>
        <taxon>Chlorobiota</taxon>
        <taxon>Chlorobiia</taxon>
        <taxon>Chlorobiales</taxon>
        <taxon>Chlorobiaceae</taxon>
        <taxon>Chlorobium/Pelodictyon group</taxon>
        <taxon>Chlorobium</taxon>
    </lineage>
</organism>
<evidence type="ECO:0000313" key="2">
    <source>
        <dbReference type="EMBL" id="ACE03705.1"/>
    </source>
</evidence>
<sequence length="203" mass="22861">MTQNITATDKAKTIILKQGGIIRTQEAIKQGIHPRTLYRLRDSGELEQLSRGVYRLRDSEPLEHPDIVTVAIRVQKGVICLVSALSFHEMTTQVPHAVSVALEKGAEQPRIDFPPVTVFRFSAECFSAGIEIHMLDGVSVRIYSPEKTLVDCFKFRNTIGMDIVLEALKLYQQRKQKDLNALMDHAKTCRVASVIRPYLEATL</sequence>
<dbReference type="InterPro" id="IPR025159">
    <property type="entry name" value="AbiEi_N"/>
</dbReference>
<accession>B3ENS8</accession>
<dbReference type="OrthoDB" id="9801429at2"/>
<evidence type="ECO:0000259" key="1">
    <source>
        <dbReference type="Pfam" id="PF13338"/>
    </source>
</evidence>
<protein>
    <recommendedName>
        <fullName evidence="1">AbiEi antitoxin N-terminal domain-containing protein</fullName>
    </recommendedName>
</protein>
<gene>
    <name evidence="2" type="ordered locus">Cphamn1_0752</name>
</gene>
<dbReference type="KEGG" id="cpb:Cphamn1_0752"/>
<name>B3ENS8_CHLPB</name>
<proteinExistence type="predicted"/>
<dbReference type="Pfam" id="PF13338">
    <property type="entry name" value="AbiEi_4"/>
    <property type="match status" value="1"/>
</dbReference>
<dbReference type="HOGENOM" id="CLU_089333_0_1_10"/>
<dbReference type="AlphaFoldDB" id="B3ENS8"/>